<feature type="domain" description="Rad50/SbcC-type AAA" evidence="2">
    <location>
        <begin position="27"/>
        <end position="288"/>
    </location>
</feature>
<reference evidence="3 4" key="1">
    <citation type="journal article" date="2022" name="Int. J. Syst. Evol. Microbiol.">
        <title>Pseudomonas aegrilactucae sp. nov. and Pseudomonas morbosilactucae sp. nov., pathogens causing bacterial rot of lettuce in Japan.</title>
        <authorList>
            <person name="Sawada H."/>
            <person name="Fujikawa T."/>
            <person name="Satou M."/>
        </authorList>
    </citation>
    <scope>NUCLEOTIDE SEQUENCE [LARGE SCALE GENOMIC DNA]</scope>
    <source>
        <strain evidence="3 4">MAFF 302046</strain>
    </source>
</reference>
<gene>
    <name evidence="3" type="ORF">M1B35_29415</name>
</gene>
<dbReference type="RefSeq" id="WP_268263800.1">
    <property type="nucleotide sequence ID" value="NZ_JALQCX010000071.1"/>
</dbReference>
<feature type="coiled-coil region" evidence="1">
    <location>
        <begin position="231"/>
        <end position="261"/>
    </location>
</feature>
<protein>
    <submittedName>
        <fullName evidence="3">AAA family ATPase</fullName>
    </submittedName>
</protein>
<dbReference type="EMBL" id="JALQCX010000071">
    <property type="protein sequence ID" value="MCK9818137.1"/>
    <property type="molecule type" value="Genomic_DNA"/>
</dbReference>
<name>A0ABT0JQK9_9PSED</name>
<proteinExistence type="predicted"/>
<keyword evidence="1" id="KW-0175">Coiled coil</keyword>
<accession>A0ABT0JQK9</accession>
<organism evidence="3 4">
    <name type="scientific">Pseudomonas morbosilactucae</name>
    <dbReference type="NCBI Taxonomy" id="2938197"/>
    <lineage>
        <taxon>Bacteria</taxon>
        <taxon>Pseudomonadati</taxon>
        <taxon>Pseudomonadota</taxon>
        <taxon>Gammaproteobacteria</taxon>
        <taxon>Pseudomonadales</taxon>
        <taxon>Pseudomonadaceae</taxon>
        <taxon>Pseudomonas</taxon>
    </lineage>
</organism>
<sequence>MISNNSTLFIHRFLVMKSGRAVYDEKFHLGINIIRGDNSIGKSTIMDLLFFGLGGDLREERWNKEAAACDSVVVQIEINGYVLTVSRAIEPASKPPMQFFSGDYESSQINHADWVQYGIMRTANKHSFSQQIFELFGWPHHQNDDSSNLTIHQILRLIYVDQDTPVNKILKAELAFDKPSMRQAIGDFLLGVDDLGTYGLRQQLSKAETDFSKIYGQLEAIFKYISPTEGVLRAEHLNNEIEEANQELNALLIERQQIALQPDTDSSPQIKEAAAKVAEQISTLAKEIDIRTSRRVELVNEIVESELFIKAIEFRLKSLQESRATYDLFGEVRFKFCPCCLSTIESHGTGTCHLCKTDVDDEKRKSSYLAALNDLNFQKRESESVLVELRTRLEEADRYIQVEGHQLNTLKSKHKAALTLSSDKVLKLYTLSSRIGTLEERVTNLKAKIKLVSSVEQLISDRDKLNNQILHLKDEIKKNAYLTESRKSRLESNLSERTITLLRQDGGFESDFIDPGKFEFDFARDYMLVDGRSKFSASSETIMKNSFHLAILQESIWDENMRYPRLLLMDNIEDKGMGPMRSQNFQRLLVRSLEGVEQKYQIIMTTSMIDPGLNESSYCVGPYYEKGMHTLQLSGGSGK</sequence>
<evidence type="ECO:0000256" key="1">
    <source>
        <dbReference type="SAM" id="Coils"/>
    </source>
</evidence>
<keyword evidence="4" id="KW-1185">Reference proteome</keyword>
<dbReference type="Proteomes" id="UP001155163">
    <property type="component" value="Unassembled WGS sequence"/>
</dbReference>
<comment type="caution">
    <text evidence="3">The sequence shown here is derived from an EMBL/GenBank/DDBJ whole genome shotgun (WGS) entry which is preliminary data.</text>
</comment>
<evidence type="ECO:0000313" key="3">
    <source>
        <dbReference type="EMBL" id="MCK9818137.1"/>
    </source>
</evidence>
<dbReference type="Gene3D" id="3.40.50.300">
    <property type="entry name" value="P-loop containing nucleotide triphosphate hydrolases"/>
    <property type="match status" value="1"/>
</dbReference>
<dbReference type="InterPro" id="IPR027417">
    <property type="entry name" value="P-loop_NTPase"/>
</dbReference>
<dbReference type="Pfam" id="PF13476">
    <property type="entry name" value="AAA_23"/>
    <property type="match status" value="1"/>
</dbReference>
<reference evidence="3 4" key="2">
    <citation type="journal article" date="2023" name="Plant Pathol.">
        <title>Dismantling and reorganizing Pseudomonas marginalis sensu#lato.</title>
        <authorList>
            <person name="Sawada H."/>
            <person name="Fujikawa T."/>
            <person name="Satou M."/>
        </authorList>
    </citation>
    <scope>NUCLEOTIDE SEQUENCE [LARGE SCALE GENOMIC DNA]</scope>
    <source>
        <strain evidence="3 4">MAFF 302046</strain>
    </source>
</reference>
<dbReference type="InterPro" id="IPR038729">
    <property type="entry name" value="Rad50/SbcC_AAA"/>
</dbReference>
<dbReference type="SUPFAM" id="SSF52540">
    <property type="entry name" value="P-loop containing nucleoside triphosphate hydrolases"/>
    <property type="match status" value="1"/>
</dbReference>
<evidence type="ECO:0000313" key="4">
    <source>
        <dbReference type="Proteomes" id="UP001155163"/>
    </source>
</evidence>
<evidence type="ECO:0000259" key="2">
    <source>
        <dbReference type="Pfam" id="PF13476"/>
    </source>
</evidence>